<dbReference type="Proteomes" id="UP001239994">
    <property type="component" value="Unassembled WGS sequence"/>
</dbReference>
<comment type="caution">
    <text evidence="2">The sequence shown here is derived from an EMBL/GenBank/DDBJ whole genome shotgun (WGS) entry which is preliminary data.</text>
</comment>
<proteinExistence type="predicted"/>
<dbReference type="AlphaFoldDB" id="A0AAD8ZE18"/>
<keyword evidence="3" id="KW-1185">Reference proteome</keyword>
<gene>
    <name evidence="2" type="ORF">P4O66_009729</name>
</gene>
<dbReference type="Gene3D" id="2.60.40.10">
    <property type="entry name" value="Immunoglobulins"/>
    <property type="match status" value="1"/>
</dbReference>
<accession>A0AAD8ZE18</accession>
<reference evidence="2" key="1">
    <citation type="submission" date="2023-03" db="EMBL/GenBank/DDBJ databases">
        <title>Electrophorus voltai genome.</title>
        <authorList>
            <person name="Bian C."/>
        </authorList>
    </citation>
    <scope>NUCLEOTIDE SEQUENCE</scope>
    <source>
        <strain evidence="2">CB-2022</strain>
        <tissue evidence="2">Muscle</tissue>
    </source>
</reference>
<organism evidence="2 3">
    <name type="scientific">Electrophorus voltai</name>
    <dbReference type="NCBI Taxonomy" id="2609070"/>
    <lineage>
        <taxon>Eukaryota</taxon>
        <taxon>Metazoa</taxon>
        <taxon>Chordata</taxon>
        <taxon>Craniata</taxon>
        <taxon>Vertebrata</taxon>
        <taxon>Euteleostomi</taxon>
        <taxon>Actinopterygii</taxon>
        <taxon>Neopterygii</taxon>
        <taxon>Teleostei</taxon>
        <taxon>Ostariophysi</taxon>
        <taxon>Gymnotiformes</taxon>
        <taxon>Gymnotoidei</taxon>
        <taxon>Gymnotidae</taxon>
        <taxon>Electrophorus</taxon>
    </lineage>
</organism>
<evidence type="ECO:0000256" key="1">
    <source>
        <dbReference type="SAM" id="Phobius"/>
    </source>
</evidence>
<dbReference type="EMBL" id="JAROKS010000015">
    <property type="protein sequence ID" value="KAK1796704.1"/>
    <property type="molecule type" value="Genomic_DNA"/>
</dbReference>
<name>A0AAD8ZE18_9TELE</name>
<feature type="transmembrane region" description="Helical" evidence="1">
    <location>
        <begin position="99"/>
        <end position="120"/>
    </location>
</feature>
<evidence type="ECO:0008006" key="4">
    <source>
        <dbReference type="Google" id="ProtNLM"/>
    </source>
</evidence>
<keyword evidence="1" id="KW-0472">Membrane</keyword>
<evidence type="ECO:0000313" key="3">
    <source>
        <dbReference type="Proteomes" id="UP001239994"/>
    </source>
</evidence>
<dbReference type="InterPro" id="IPR013783">
    <property type="entry name" value="Ig-like_fold"/>
</dbReference>
<protein>
    <recommendedName>
        <fullName evidence="4">Ig-like domain-containing protein</fullName>
    </recommendedName>
</protein>
<sequence length="175" mass="19707">SPSMSLEIHPDSRQHLKGEMFSLRCSVRGVKREGWEQMRLRGTVVDTGCSQMEGRVTEESPEECILKNVSSRMSGLYWCRSVDGDQRSKAISVTVSGPWLGVVCAIVVILLLILLIFLLVPSLRTRIKSFPAKAPRVVSAQQEMPQTKQDVTEIQWDLAWMEMANLLDKQQYPGS</sequence>
<evidence type="ECO:0000313" key="2">
    <source>
        <dbReference type="EMBL" id="KAK1796704.1"/>
    </source>
</evidence>
<keyword evidence="1" id="KW-1133">Transmembrane helix</keyword>
<keyword evidence="1" id="KW-0812">Transmembrane</keyword>
<feature type="non-terminal residue" evidence="2">
    <location>
        <position position="1"/>
    </location>
</feature>